<protein>
    <submittedName>
        <fullName evidence="2">Uncharacterized protein</fullName>
    </submittedName>
</protein>
<proteinExistence type="predicted"/>
<name>A0A4Y3K986_CELUD</name>
<evidence type="ECO:0000256" key="1">
    <source>
        <dbReference type="SAM" id="MobiDB-lite"/>
    </source>
</evidence>
<sequence length="87" mass="9173">MVEVEHRDEAARVVGRGLGERVRLDRDVHTRVVVTKYARAGSAAVSDALHHSDASVTAATTTPATARRRPVRRATSAAAASSSGHTT</sequence>
<keyword evidence="3" id="KW-1185">Reference proteome</keyword>
<accession>A0A4Y3K986</accession>
<feature type="region of interest" description="Disordered" evidence="1">
    <location>
        <begin position="47"/>
        <end position="87"/>
    </location>
</feature>
<feature type="compositionally biased region" description="Low complexity" evidence="1">
    <location>
        <begin position="73"/>
        <end position="87"/>
    </location>
</feature>
<feature type="compositionally biased region" description="Low complexity" evidence="1">
    <location>
        <begin position="54"/>
        <end position="65"/>
    </location>
</feature>
<dbReference type="EMBL" id="BJLP01000012">
    <property type="protein sequence ID" value="GEA80532.1"/>
    <property type="molecule type" value="Genomic_DNA"/>
</dbReference>
<dbReference type="AlphaFoldDB" id="A0A4Y3K986"/>
<evidence type="ECO:0000313" key="3">
    <source>
        <dbReference type="Proteomes" id="UP000315842"/>
    </source>
</evidence>
<reference evidence="2 3" key="1">
    <citation type="submission" date="2019-06" db="EMBL/GenBank/DDBJ databases">
        <title>Whole genome shotgun sequence of Cellulomonas uda NBRC 3747.</title>
        <authorList>
            <person name="Hosoyama A."/>
            <person name="Uohara A."/>
            <person name="Ohji S."/>
            <person name="Ichikawa N."/>
        </authorList>
    </citation>
    <scope>NUCLEOTIDE SEQUENCE [LARGE SCALE GENOMIC DNA]</scope>
    <source>
        <strain evidence="2 3">NBRC 3747</strain>
    </source>
</reference>
<gene>
    <name evidence="2" type="ORF">CUD01_09760</name>
</gene>
<comment type="caution">
    <text evidence="2">The sequence shown here is derived from an EMBL/GenBank/DDBJ whole genome shotgun (WGS) entry which is preliminary data.</text>
</comment>
<dbReference type="Proteomes" id="UP000315842">
    <property type="component" value="Unassembled WGS sequence"/>
</dbReference>
<evidence type="ECO:0000313" key="2">
    <source>
        <dbReference type="EMBL" id="GEA80532.1"/>
    </source>
</evidence>
<organism evidence="2 3">
    <name type="scientific">Cellulomonas uda</name>
    <dbReference type="NCBI Taxonomy" id="1714"/>
    <lineage>
        <taxon>Bacteria</taxon>
        <taxon>Bacillati</taxon>
        <taxon>Actinomycetota</taxon>
        <taxon>Actinomycetes</taxon>
        <taxon>Micrococcales</taxon>
        <taxon>Cellulomonadaceae</taxon>
        <taxon>Cellulomonas</taxon>
    </lineage>
</organism>